<dbReference type="OMA" id="HECVPAY"/>
<gene>
    <name evidence="2" type="ORF">MCYG_04880</name>
</gene>
<feature type="compositionally biased region" description="Basic and acidic residues" evidence="1">
    <location>
        <begin position="161"/>
        <end position="171"/>
    </location>
</feature>
<feature type="compositionally biased region" description="Low complexity" evidence="1">
    <location>
        <begin position="141"/>
        <end position="151"/>
    </location>
</feature>
<name>C5FQA8_ARTOC</name>
<feature type="region of interest" description="Disordered" evidence="1">
    <location>
        <begin position="104"/>
        <end position="182"/>
    </location>
</feature>
<evidence type="ECO:0000313" key="2">
    <source>
        <dbReference type="EMBL" id="EEQ32061.1"/>
    </source>
</evidence>
<dbReference type="PANTHER" id="PTHR38797">
    <property type="entry name" value="NUCLEAR PORE COMPLEX PROTEIN NUP85-RELATED"/>
    <property type="match status" value="1"/>
</dbReference>
<keyword evidence="3" id="KW-1185">Reference proteome</keyword>
<feature type="compositionally biased region" description="Basic residues" evidence="1">
    <location>
        <begin position="300"/>
        <end position="317"/>
    </location>
</feature>
<dbReference type="EMBL" id="DS995704">
    <property type="protein sequence ID" value="EEQ32061.1"/>
    <property type="molecule type" value="Genomic_DNA"/>
</dbReference>
<evidence type="ECO:0000313" key="3">
    <source>
        <dbReference type="Proteomes" id="UP000002035"/>
    </source>
</evidence>
<dbReference type="GeneID" id="9223748"/>
<sequence>MEDVKCDGDDHRFIQKYVHAIHSLRLITEMVQDIEGNKVRRIESAIDKLTVRYSFFVTPSDAQIRADVELVWNMVYKLAVRTSFNNQCQEALVHLLVCVKHSPPVPRLKKEGQPPPSQKPRKPNLGEKKGQGSKAKVKPPSTCSSSNSSQSGGVPIPPEEGDIKGREEKKSGTSLPKDAGAVAEGVSTRLDGVSNEASNPPSTLQIDKMTLWQDLPYLDVYLLEKFTKLANLPLLERCNFAFFVGRMISASIDDYKFGLLALWLIREALEKPRTLNEVYSGDENKDEESEAEETHTEGKKKGKGKKNGKGKAKRNGQKKQNQQQKQTQGHNVNGKSLDDLALNDLLPPCVALIESCGKKLAEFSKKNITYKGENKKWAVVGKLAKAIGEDEAGFSLKRWMYWRTRLKSFIRYGLQGIVYDARRALNVLCNAGRMSGIRIPGDMEYFQKVVRYRIKHKGKDARDTNDDLQWVEDWVGP</sequence>
<organism evidence="2 3">
    <name type="scientific">Arthroderma otae (strain ATCC MYA-4605 / CBS 113480)</name>
    <name type="common">Microsporum canis</name>
    <dbReference type="NCBI Taxonomy" id="554155"/>
    <lineage>
        <taxon>Eukaryota</taxon>
        <taxon>Fungi</taxon>
        <taxon>Dikarya</taxon>
        <taxon>Ascomycota</taxon>
        <taxon>Pezizomycotina</taxon>
        <taxon>Eurotiomycetes</taxon>
        <taxon>Eurotiomycetidae</taxon>
        <taxon>Onygenales</taxon>
        <taxon>Arthrodermataceae</taxon>
        <taxon>Microsporum</taxon>
    </lineage>
</organism>
<evidence type="ECO:0000256" key="1">
    <source>
        <dbReference type="SAM" id="MobiDB-lite"/>
    </source>
</evidence>
<proteinExistence type="predicted"/>
<reference evidence="3" key="1">
    <citation type="journal article" date="2012" name="MBio">
        <title>Comparative genome analysis of Trichophyton rubrum and related dermatophytes reveals candidate genes involved in infection.</title>
        <authorList>
            <person name="Martinez D.A."/>
            <person name="Oliver B.G."/>
            <person name="Graeser Y."/>
            <person name="Goldberg J.M."/>
            <person name="Li W."/>
            <person name="Martinez-Rossi N.M."/>
            <person name="Monod M."/>
            <person name="Shelest E."/>
            <person name="Barton R.C."/>
            <person name="Birch E."/>
            <person name="Brakhage A.A."/>
            <person name="Chen Z."/>
            <person name="Gurr S.J."/>
            <person name="Heiman D."/>
            <person name="Heitman J."/>
            <person name="Kosti I."/>
            <person name="Rossi A."/>
            <person name="Saif S."/>
            <person name="Samalova M."/>
            <person name="Saunders C.W."/>
            <person name="Shea T."/>
            <person name="Summerbell R.C."/>
            <person name="Xu J."/>
            <person name="Young S."/>
            <person name="Zeng Q."/>
            <person name="Birren B.W."/>
            <person name="Cuomo C.A."/>
            <person name="White T.C."/>
        </authorList>
    </citation>
    <scope>NUCLEOTIDE SEQUENCE [LARGE SCALE GENOMIC DNA]</scope>
    <source>
        <strain evidence="3">ATCC MYA-4605 / CBS 113480</strain>
    </source>
</reference>
<dbReference type="HOGENOM" id="CLU_575136_0_0_1"/>
<dbReference type="eggNOG" id="ENOG502RQMM">
    <property type="taxonomic scope" value="Eukaryota"/>
</dbReference>
<dbReference type="Proteomes" id="UP000002035">
    <property type="component" value="Unassembled WGS sequence"/>
</dbReference>
<dbReference type="InterPro" id="IPR022085">
    <property type="entry name" value="OpdG"/>
</dbReference>
<accession>C5FQA8</accession>
<dbReference type="Pfam" id="PF12311">
    <property type="entry name" value="DUF3632"/>
    <property type="match status" value="1"/>
</dbReference>
<dbReference type="InterPro" id="IPR053204">
    <property type="entry name" value="Oxopyrrolidines_Biosynth-assoc"/>
</dbReference>
<dbReference type="AlphaFoldDB" id="C5FQA8"/>
<feature type="compositionally biased region" description="Low complexity" evidence="1">
    <location>
        <begin position="318"/>
        <end position="329"/>
    </location>
</feature>
<dbReference type="PANTHER" id="PTHR38797:SF4">
    <property type="entry name" value="NUCLEAR PORE COMPLEX PROTEIN NUP85"/>
    <property type="match status" value="1"/>
</dbReference>
<dbReference type="OrthoDB" id="5403091at2759"/>
<dbReference type="RefSeq" id="XP_002847143.1">
    <property type="nucleotide sequence ID" value="XM_002847097.1"/>
</dbReference>
<protein>
    <submittedName>
        <fullName evidence="2">Uncharacterized protein</fullName>
    </submittedName>
</protein>
<dbReference type="VEuPathDB" id="FungiDB:MCYG_04880"/>
<feature type="region of interest" description="Disordered" evidence="1">
    <location>
        <begin position="279"/>
        <end position="335"/>
    </location>
</feature>